<dbReference type="PATRIC" id="fig|545697.3.peg.2377"/>
<dbReference type="HOGENOM" id="CLU_048251_3_0_9"/>
<dbReference type="Proteomes" id="UP000010420">
    <property type="component" value="Unassembled WGS sequence"/>
</dbReference>
<name>L1QCI3_9CLOT</name>
<evidence type="ECO:0000256" key="1">
    <source>
        <dbReference type="ARBA" id="ARBA00023121"/>
    </source>
</evidence>
<sequence>MERGLMVRIVTDSSSLYSVKEGQANGIIVAPLTVTINGKTYKENEEINTKEFIDIINEGHIPMSSQPAIGEVVDIYDNYPEDEIINISMGDGLSGTYNSACMAREMGKNPERIHVIDSQTLCGPHKYLVDLAVALSKLNKSKNEIISELDEAIKNTKSFLIPNDFDYLVRGGRLSPLVGKIGSVIKLVPVMTLSEDKKSLVKFTTKRTFKKAIQKICEEMIEDNVSSDFKIYISHACKEELAEDAKNIILGYIGNADIETRLLGPAFTTQGGPGCVAIQYIKKHKVLQ</sequence>
<dbReference type="eggNOG" id="COG1307">
    <property type="taxonomic scope" value="Bacteria"/>
</dbReference>
<dbReference type="EMBL" id="AMEZ01000065">
    <property type="protein sequence ID" value="EKY25693.1"/>
    <property type="molecule type" value="Genomic_DNA"/>
</dbReference>
<dbReference type="STRING" id="545697.HMPREF0216_02414"/>
<dbReference type="InterPro" id="IPR050270">
    <property type="entry name" value="DegV_domain_contain"/>
</dbReference>
<gene>
    <name evidence="2" type="ORF">HMPREF0216_02414</name>
</gene>
<dbReference type="GO" id="GO:0008289">
    <property type="term" value="F:lipid binding"/>
    <property type="evidence" value="ECO:0007669"/>
    <property type="project" value="UniProtKB-KW"/>
</dbReference>
<dbReference type="Pfam" id="PF02645">
    <property type="entry name" value="DegV"/>
    <property type="match status" value="1"/>
</dbReference>
<proteinExistence type="predicted"/>
<dbReference type="Gene3D" id="3.40.50.10170">
    <property type="match status" value="1"/>
</dbReference>
<comment type="caution">
    <text evidence="2">The sequence shown here is derived from an EMBL/GenBank/DDBJ whole genome shotgun (WGS) entry which is preliminary data.</text>
</comment>
<dbReference type="NCBIfam" id="TIGR00762">
    <property type="entry name" value="DegV"/>
    <property type="match status" value="1"/>
</dbReference>
<dbReference type="AlphaFoldDB" id="L1QCI3"/>
<evidence type="ECO:0000313" key="3">
    <source>
        <dbReference type="Proteomes" id="UP000010420"/>
    </source>
</evidence>
<dbReference type="PANTHER" id="PTHR33434:SF8">
    <property type="entry name" value="DEGV DOMAIN-CONTAINING PROTEIN SPR1019"/>
    <property type="match status" value="1"/>
</dbReference>
<protein>
    <submittedName>
        <fullName evidence="2">EDD domain protein, DegV family</fullName>
    </submittedName>
</protein>
<dbReference type="InterPro" id="IPR043168">
    <property type="entry name" value="DegV_C"/>
</dbReference>
<keyword evidence="1" id="KW-0446">Lipid-binding</keyword>
<dbReference type="SUPFAM" id="SSF82549">
    <property type="entry name" value="DAK1/DegV-like"/>
    <property type="match status" value="1"/>
</dbReference>
<dbReference type="PROSITE" id="PS51482">
    <property type="entry name" value="DEGV"/>
    <property type="match status" value="1"/>
</dbReference>
<accession>L1QCI3</accession>
<organism evidence="2 3">
    <name type="scientific">Clostridium celatum DSM 1785</name>
    <dbReference type="NCBI Taxonomy" id="545697"/>
    <lineage>
        <taxon>Bacteria</taxon>
        <taxon>Bacillati</taxon>
        <taxon>Bacillota</taxon>
        <taxon>Clostridia</taxon>
        <taxon>Eubacteriales</taxon>
        <taxon>Clostridiaceae</taxon>
        <taxon>Clostridium</taxon>
    </lineage>
</organism>
<dbReference type="PANTHER" id="PTHR33434">
    <property type="entry name" value="DEGV DOMAIN-CONTAINING PROTEIN DR_1986-RELATED"/>
    <property type="match status" value="1"/>
</dbReference>
<keyword evidence="3" id="KW-1185">Reference proteome</keyword>
<dbReference type="Gene3D" id="3.30.1180.10">
    <property type="match status" value="1"/>
</dbReference>
<evidence type="ECO:0000313" key="2">
    <source>
        <dbReference type="EMBL" id="EKY25693.1"/>
    </source>
</evidence>
<dbReference type="InterPro" id="IPR003797">
    <property type="entry name" value="DegV"/>
</dbReference>
<reference evidence="2 3" key="1">
    <citation type="submission" date="2012-05" db="EMBL/GenBank/DDBJ databases">
        <authorList>
            <person name="Weinstock G."/>
            <person name="Sodergren E."/>
            <person name="Lobos E.A."/>
            <person name="Fulton L."/>
            <person name="Fulton R."/>
            <person name="Courtney L."/>
            <person name="Fronick C."/>
            <person name="O'Laughlin M."/>
            <person name="Godfrey J."/>
            <person name="Wilson R.M."/>
            <person name="Miner T."/>
            <person name="Farmer C."/>
            <person name="Delehaunty K."/>
            <person name="Cordes M."/>
            <person name="Minx P."/>
            <person name="Tomlinson C."/>
            <person name="Chen J."/>
            <person name="Wollam A."/>
            <person name="Pepin K.H."/>
            <person name="Bhonagiri V."/>
            <person name="Zhang X."/>
            <person name="Suruliraj S."/>
            <person name="Warren W."/>
            <person name="Mitreva M."/>
            <person name="Mardis E.R."/>
            <person name="Wilson R.K."/>
        </authorList>
    </citation>
    <scope>NUCLEOTIDE SEQUENCE [LARGE SCALE GENOMIC DNA]</scope>
    <source>
        <strain evidence="2 3">DSM 1785</strain>
    </source>
</reference>